<sequence>MKLVLLFAALVVALSEIRADKPAWADEAANGAHQDAWRSLKSATRAIYHMVKATTTMDPLWGDEFSCFSVLMDYPNEDEKSVQAYILFLNNNDTTYQFTSQKVTAVKMYGYNMENAMHYEGEDGQNFTDVLAFTGDNCAVFYTPVAEGIEEGYELWATDYQNVSTTCLEKFDEYAKGLEVRDTHTSECNL</sequence>
<dbReference type="Gene3D" id="2.40.128.20">
    <property type="match status" value="1"/>
</dbReference>
<reference evidence="2" key="1">
    <citation type="submission" date="2020-03" db="EMBL/GenBank/DDBJ databases">
        <title>A transcriptome and proteome of the tick Rhipicephalus microplus shaped by the genetic composition of its hosts and developmental stage.</title>
        <authorList>
            <person name="Garcia G.R."/>
            <person name="Ribeiro J.M.C."/>
            <person name="Maruyama S.R."/>
            <person name="Gardinasse L.G."/>
            <person name="Nelson K."/>
            <person name="Ferreira B.R."/>
            <person name="Andrade T.G."/>
            <person name="Santos I.K.F.M."/>
        </authorList>
    </citation>
    <scope>NUCLEOTIDE SEQUENCE</scope>
    <source>
        <strain evidence="2">NSGR</strain>
        <tissue evidence="2">Salivary glands</tissue>
    </source>
</reference>
<dbReference type="InterPro" id="IPR002970">
    <property type="entry name" value="Tick_his-bd"/>
</dbReference>
<feature type="chain" id="PRO_5026279689" evidence="1">
    <location>
        <begin position="20"/>
        <end position="190"/>
    </location>
</feature>
<dbReference type="VEuPathDB" id="VectorBase:LOC119165461"/>
<dbReference type="AlphaFoldDB" id="A0A6G5A5M3"/>
<organism evidence="2">
    <name type="scientific">Rhipicephalus microplus</name>
    <name type="common">Cattle tick</name>
    <name type="synonym">Boophilus microplus</name>
    <dbReference type="NCBI Taxonomy" id="6941"/>
    <lineage>
        <taxon>Eukaryota</taxon>
        <taxon>Metazoa</taxon>
        <taxon>Ecdysozoa</taxon>
        <taxon>Arthropoda</taxon>
        <taxon>Chelicerata</taxon>
        <taxon>Arachnida</taxon>
        <taxon>Acari</taxon>
        <taxon>Parasitiformes</taxon>
        <taxon>Ixodida</taxon>
        <taxon>Ixodoidea</taxon>
        <taxon>Ixodidae</taxon>
        <taxon>Rhipicephalinae</taxon>
        <taxon>Rhipicephalus</taxon>
        <taxon>Boophilus</taxon>
    </lineage>
</organism>
<dbReference type="EMBL" id="GIKN01004028">
    <property type="protein sequence ID" value="NIE46301.1"/>
    <property type="molecule type" value="Transcribed_RNA"/>
</dbReference>
<dbReference type="PRINTS" id="PR01220">
    <property type="entry name" value="HISBINDING"/>
</dbReference>
<evidence type="ECO:0000256" key="1">
    <source>
        <dbReference type="SAM" id="SignalP"/>
    </source>
</evidence>
<keyword evidence="1" id="KW-0732">Signal</keyword>
<feature type="signal peptide" evidence="1">
    <location>
        <begin position="1"/>
        <end position="19"/>
    </location>
</feature>
<dbReference type="GO" id="GO:0030682">
    <property type="term" value="P:symbiont-mediated perturbation of host defenses"/>
    <property type="evidence" value="ECO:0007669"/>
    <property type="project" value="InterPro"/>
</dbReference>
<name>A0A6G5A5M3_RHIMP</name>
<dbReference type="InterPro" id="IPR012674">
    <property type="entry name" value="Calycin"/>
</dbReference>
<evidence type="ECO:0000313" key="2">
    <source>
        <dbReference type="EMBL" id="NIE46301.1"/>
    </source>
</evidence>
<dbReference type="SUPFAM" id="SSF50814">
    <property type="entry name" value="Lipocalins"/>
    <property type="match status" value="1"/>
</dbReference>
<proteinExistence type="predicted"/>
<accession>A0A6G5A5M3</accession>
<dbReference type="GO" id="GO:0043176">
    <property type="term" value="F:amine binding"/>
    <property type="evidence" value="ECO:0007669"/>
    <property type="project" value="InterPro"/>
</dbReference>
<dbReference type="Pfam" id="PF02098">
    <property type="entry name" value="His_binding"/>
    <property type="match status" value="1"/>
</dbReference>
<protein>
    <submittedName>
        <fullName evidence="2">Putative lipocalin</fullName>
    </submittedName>
</protein>
<dbReference type="OrthoDB" id="10337167at2759"/>